<proteinExistence type="inferred from homology"/>
<organism evidence="13">
    <name type="scientific">Fructobacillus tropaeoli</name>
    <dbReference type="NCBI Taxonomy" id="709323"/>
    <lineage>
        <taxon>Bacteria</taxon>
        <taxon>Bacillati</taxon>
        <taxon>Bacillota</taxon>
        <taxon>Bacilli</taxon>
        <taxon>Lactobacillales</taxon>
        <taxon>Lactobacillaceae</taxon>
        <taxon>Fructobacillus</taxon>
    </lineage>
</organism>
<dbReference type="EMBL" id="DF968079">
    <property type="protein sequence ID" value="GAP03886.1"/>
    <property type="molecule type" value="Genomic_DNA"/>
</dbReference>
<dbReference type="GO" id="GO:0003887">
    <property type="term" value="F:DNA-directed DNA polymerase activity"/>
    <property type="evidence" value="ECO:0007669"/>
    <property type="project" value="UniProtKB-KW"/>
</dbReference>
<dbReference type="GO" id="GO:0003676">
    <property type="term" value="F:nucleic acid binding"/>
    <property type="evidence" value="ECO:0007669"/>
    <property type="project" value="InterPro"/>
</dbReference>
<dbReference type="RefSeq" id="WP_059393373.1">
    <property type="nucleotide sequence ID" value="NZ_DF968079.1"/>
</dbReference>
<evidence type="ECO:0000256" key="4">
    <source>
        <dbReference type="ARBA" id="ARBA00019114"/>
    </source>
</evidence>
<dbReference type="CDD" id="cd07431">
    <property type="entry name" value="PHP_PolIIIA"/>
    <property type="match status" value="1"/>
</dbReference>
<dbReference type="GO" id="GO:0008408">
    <property type="term" value="F:3'-5' exonuclease activity"/>
    <property type="evidence" value="ECO:0007669"/>
    <property type="project" value="InterPro"/>
</dbReference>
<comment type="subcellular location">
    <subcellularLocation>
        <location evidence="1">Cytoplasm</location>
    </subcellularLocation>
</comment>
<dbReference type="Pfam" id="PF17657">
    <property type="entry name" value="DNA_pol3_finger"/>
    <property type="match status" value="1"/>
</dbReference>
<evidence type="ECO:0000256" key="2">
    <source>
        <dbReference type="ARBA" id="ARBA00009496"/>
    </source>
</evidence>
<evidence type="ECO:0000256" key="8">
    <source>
        <dbReference type="ARBA" id="ARBA00022932"/>
    </source>
</evidence>
<evidence type="ECO:0000256" key="3">
    <source>
        <dbReference type="ARBA" id="ARBA00012417"/>
    </source>
</evidence>
<sequence length="1133" mass="125523">MYAPLQQKSAYSLLQGPNSVEEIIQVAKGRGYQAVSLAEENVLYSVVAFYKAAKKAGIKPVFSLVLQVNGLVNVATAFPVLLTAKNQVGYQNLVYLSSKKMADPDQALQFTDLAGHLDGLSLTLSPKSELGQLIVAEDSGAKNYLDQLADKVDGADFYLGINPLMSSHHQDLLVAYATAHQIRLMAWDQVDYLNEDDAFFAQVLRAIDQGTQLEDLELLAREKGAYYLRSLAEIAESYQKSAALRGAYQNNEALIEEANVDLAFKSPALPVFQQDSGLDSKTYLTQLANAGLKRRLTGHEDHFQNYQDRLNHELDVIARLGFADYFLIVWDIVKYARDHHVQTGSGRGSAAGSLVAYTLGITNVDPLAEGLLFERFLNPERASMPDIDIDWPDDRRDEILAYLHDKYGQESFAQIITFGTLAAKQALRDTARVFGLDSKAQKRLSEGVPAGKNGRKVPLKEAWEAPDQKLKQAIYDLDFGQLLIKTALAIENLPRNYSTHAAGVVLSDQPLVDTLPVQVGNDGYLLTQVEKGPVEELGLLKIDILGLTNLKILAQTIALAKDELPADFDIKKIDFQDKETLQLFANGNTTGIFQFESAGMKNVLKRLEVDDFHLIVAATALYRPGPSQHIDPFIKRRLKQEPVPTIDPVVDQILSPTYGILVYQEQVMQVAAVYAGFSLAQADFLRSAMSKKKLDQMASAKSAFITGAQKKGHRLDEAERLFAYIDQFANYGFNKSHAVAYSQLSFQLAYMKAHYPLAFYTAILNAHQGGVEKAQTYLAEVKKLGLKVLPPNVNTSTRDWSIQDGALVMGLGNINGLQTAFVTALLDSRNQIGRFASLQDLVKALPEKFQDEKFFNQLTYAGALDHFGYNRAELLANLPDLINAVSFGDLVLSETKIKKLADLPLVERLQTEKEALGFNLSGHPTEAFQADYDRGSVTALVNLVAGQNVKVLGLVKNVKVIQTKRGDDMAFVNLTDMTGSVDVTIFPKIYDKVKSTLKVGRLVRVGGKTEVRQGLSVIGNFVDAVDASQSQSFQADLDKKHPVHQEAASTLKAAQSGTWFLRLDEGHDQEPIKNQLWRVMQQNPGEYPVILYWPKTKIRRMLPQSYNLAGPEQLKRALEQVLSSKNVVFRQKD</sequence>
<dbReference type="InterPro" id="IPR041931">
    <property type="entry name" value="DNA_pol3_alpha_thumb_dom"/>
</dbReference>
<keyword evidence="5" id="KW-0808">Transferase</keyword>
<dbReference type="InterPro" id="IPR004365">
    <property type="entry name" value="NA-bd_OB_tRNA"/>
</dbReference>
<dbReference type="Pfam" id="PF14579">
    <property type="entry name" value="HHH_6"/>
    <property type="match status" value="1"/>
</dbReference>
<evidence type="ECO:0000256" key="7">
    <source>
        <dbReference type="ARBA" id="ARBA00022705"/>
    </source>
</evidence>
<evidence type="ECO:0000256" key="5">
    <source>
        <dbReference type="ARBA" id="ARBA00022679"/>
    </source>
</evidence>
<dbReference type="EC" id="2.7.7.7" evidence="3"/>
<dbReference type="CDD" id="cd04485">
    <property type="entry name" value="DnaE_OBF"/>
    <property type="match status" value="1"/>
</dbReference>
<dbReference type="AlphaFoldDB" id="A0A3F3GZK1"/>
<comment type="function">
    <text evidence="9">DNA polymerase III is a complex, multichain enzyme responsible for most of the replicative synthesis in bacteria. This DNA polymerase also exhibits 3' to 5' exonuclease activity. The alpha chain is the DNA polymerase.</text>
</comment>
<dbReference type="Gene3D" id="2.40.50.140">
    <property type="entry name" value="Nucleic acid-binding proteins"/>
    <property type="match status" value="1"/>
</dbReference>
<dbReference type="Gene3D" id="1.10.150.870">
    <property type="match status" value="1"/>
</dbReference>
<comment type="similarity">
    <text evidence="2">Belongs to the DNA polymerase type-C family. DnaE subfamily.</text>
</comment>
<dbReference type="InterPro" id="IPR040982">
    <property type="entry name" value="DNA_pol3_finger"/>
</dbReference>
<comment type="catalytic activity">
    <reaction evidence="11">
        <text>DNA(n) + a 2'-deoxyribonucleoside 5'-triphosphate = DNA(n+1) + diphosphate</text>
        <dbReference type="Rhea" id="RHEA:22508"/>
        <dbReference type="Rhea" id="RHEA-COMP:17339"/>
        <dbReference type="Rhea" id="RHEA-COMP:17340"/>
        <dbReference type="ChEBI" id="CHEBI:33019"/>
        <dbReference type="ChEBI" id="CHEBI:61560"/>
        <dbReference type="ChEBI" id="CHEBI:173112"/>
        <dbReference type="EC" id="2.7.7.7"/>
    </reaction>
</comment>
<dbReference type="Pfam" id="PF02811">
    <property type="entry name" value="PHP"/>
    <property type="match status" value="1"/>
</dbReference>
<dbReference type="PANTHER" id="PTHR32294">
    <property type="entry name" value="DNA POLYMERASE III SUBUNIT ALPHA"/>
    <property type="match status" value="1"/>
</dbReference>
<dbReference type="InterPro" id="IPR029460">
    <property type="entry name" value="DNAPol_HHH"/>
</dbReference>
<feature type="domain" description="Polymerase/histidinol phosphatase N-terminal" evidence="12">
    <location>
        <begin position="3"/>
        <end position="70"/>
    </location>
</feature>
<dbReference type="GO" id="GO:0005737">
    <property type="term" value="C:cytoplasm"/>
    <property type="evidence" value="ECO:0007669"/>
    <property type="project" value="UniProtKB-SubCell"/>
</dbReference>
<dbReference type="NCBIfam" id="TIGR00594">
    <property type="entry name" value="polc"/>
    <property type="match status" value="1"/>
</dbReference>
<dbReference type="STRING" id="709323.GCA_001047135_00430"/>
<evidence type="ECO:0000256" key="10">
    <source>
        <dbReference type="ARBA" id="ARBA00026073"/>
    </source>
</evidence>
<dbReference type="GO" id="GO:0006260">
    <property type="term" value="P:DNA replication"/>
    <property type="evidence" value="ECO:0007669"/>
    <property type="project" value="UniProtKB-KW"/>
</dbReference>
<gene>
    <name evidence="13" type="primary">dnaE</name>
    <name evidence="13" type="ORF">FTRO_0020530</name>
</gene>
<dbReference type="Proteomes" id="UP000064514">
    <property type="component" value="Unassembled WGS sequence"/>
</dbReference>
<dbReference type="SUPFAM" id="SSF50249">
    <property type="entry name" value="Nucleic acid-binding proteins"/>
    <property type="match status" value="1"/>
</dbReference>
<dbReference type="Gene3D" id="3.20.20.140">
    <property type="entry name" value="Metal-dependent hydrolases"/>
    <property type="match status" value="1"/>
</dbReference>
<evidence type="ECO:0000256" key="9">
    <source>
        <dbReference type="ARBA" id="ARBA00025611"/>
    </source>
</evidence>
<dbReference type="Gene3D" id="1.10.10.1600">
    <property type="entry name" value="Bacterial DNA polymerase III alpha subunit, thumb domain"/>
    <property type="match status" value="1"/>
</dbReference>
<dbReference type="InterPro" id="IPR004013">
    <property type="entry name" value="PHP_dom"/>
</dbReference>
<evidence type="ECO:0000259" key="12">
    <source>
        <dbReference type="SMART" id="SM00481"/>
    </source>
</evidence>
<dbReference type="Pfam" id="PF07733">
    <property type="entry name" value="DNA_pol3_alpha"/>
    <property type="match status" value="1"/>
</dbReference>
<dbReference type="InterPro" id="IPR011708">
    <property type="entry name" value="DNA_pol3_alpha_NTPase_dom"/>
</dbReference>
<keyword evidence="7" id="KW-0235">DNA replication</keyword>
<evidence type="ECO:0000256" key="6">
    <source>
        <dbReference type="ARBA" id="ARBA00022695"/>
    </source>
</evidence>
<protein>
    <recommendedName>
        <fullName evidence="4">DNA polymerase III subunit alpha</fullName>
        <ecNumber evidence="3">2.7.7.7</ecNumber>
    </recommendedName>
</protein>
<dbReference type="InterPro" id="IPR012340">
    <property type="entry name" value="NA-bd_OB-fold"/>
</dbReference>
<keyword evidence="8" id="KW-0239">DNA-directed DNA polymerase</keyword>
<evidence type="ECO:0000256" key="11">
    <source>
        <dbReference type="ARBA" id="ARBA00049244"/>
    </source>
</evidence>
<reference evidence="13" key="1">
    <citation type="journal article" date="2015" name="BMC Genomics">
        <title>Comparative genomics of Fructobacillus spp. and Leuconostoc spp. reveals niche-specific evolution of Fructobacillus spp.</title>
        <authorList>
            <person name="Endo A."/>
            <person name="Tanizawa Y."/>
            <person name="Tanaka N."/>
            <person name="Maeno S."/>
            <person name="Kumar H."/>
            <person name="Shiwa Y."/>
            <person name="Okada S."/>
            <person name="Yoshikawa H."/>
            <person name="Dicks L."/>
            <person name="Nakagawa J."/>
            <person name="Arita M."/>
        </authorList>
    </citation>
    <scope>NUCLEOTIDE SEQUENCE [LARGE SCALE GENOMIC DNA]</scope>
    <source>
        <strain evidence="13">F214-1</strain>
    </source>
</reference>
<dbReference type="SMART" id="SM00481">
    <property type="entry name" value="POLIIIAc"/>
    <property type="match status" value="1"/>
</dbReference>
<evidence type="ECO:0000256" key="1">
    <source>
        <dbReference type="ARBA" id="ARBA00004496"/>
    </source>
</evidence>
<dbReference type="InterPro" id="IPR003141">
    <property type="entry name" value="Pol/His_phosphatase_N"/>
</dbReference>
<name>A0A3F3GZK1_9LACO</name>
<comment type="subunit">
    <text evidence="10">DNA polymerase III contains a core (composed of alpha, epsilon and theta chains) that associates with a tau subunit. This core dimerizes to form the POLIII' complex. PolIII' associates with the gamma complex (composed of gamma, delta, delta', psi and chi chains) and with the beta chain to form the complete DNA polymerase III complex.</text>
</comment>
<dbReference type="InterPro" id="IPR004805">
    <property type="entry name" value="DnaE2/DnaE/PolC"/>
</dbReference>
<evidence type="ECO:0000313" key="13">
    <source>
        <dbReference type="EMBL" id="GAP03886.1"/>
    </source>
</evidence>
<dbReference type="Pfam" id="PF01336">
    <property type="entry name" value="tRNA_anti-codon"/>
    <property type="match status" value="1"/>
</dbReference>
<keyword evidence="6" id="KW-0548">Nucleotidyltransferase</keyword>
<dbReference type="PANTHER" id="PTHR32294:SF0">
    <property type="entry name" value="DNA POLYMERASE III SUBUNIT ALPHA"/>
    <property type="match status" value="1"/>
</dbReference>
<accession>A0A3F3GZK1</accession>